<dbReference type="RefSeq" id="WP_066403044.1">
    <property type="nucleotide sequence ID" value="NZ_CP011390.1"/>
</dbReference>
<dbReference type="STRING" id="1492898.SY85_07425"/>
<dbReference type="InterPro" id="IPR013783">
    <property type="entry name" value="Ig-like_fold"/>
</dbReference>
<evidence type="ECO:0000313" key="2">
    <source>
        <dbReference type="Proteomes" id="UP000077177"/>
    </source>
</evidence>
<dbReference type="Gene3D" id="2.60.40.10">
    <property type="entry name" value="Immunoglobulins"/>
    <property type="match status" value="1"/>
</dbReference>
<reference evidence="2" key="1">
    <citation type="submission" date="2015-01" db="EMBL/GenBank/DDBJ databases">
        <title>Flavisolibacter sp./LCS9/ whole genome sequencing.</title>
        <authorList>
            <person name="Kim M.K."/>
            <person name="Srinivasan S."/>
            <person name="Lee J.-J."/>
        </authorList>
    </citation>
    <scope>NUCLEOTIDE SEQUENCE [LARGE SCALE GENOMIC DNA]</scope>
    <source>
        <strain evidence="2">LCS9</strain>
    </source>
</reference>
<dbReference type="OrthoDB" id="681125at2"/>
<accession>A0A172TTM6</accession>
<reference evidence="1 2" key="2">
    <citation type="journal article" date="2016" name="Int. J. Syst. Evol. Microbiol.">
        <title>Flavisolibacter tropicus sp. nov., isolated from tropical soil.</title>
        <authorList>
            <person name="Lee J.J."/>
            <person name="Kang M.S."/>
            <person name="Kim G.S."/>
            <person name="Lee C.S."/>
            <person name="Lim S."/>
            <person name="Lee J."/>
            <person name="Roh S.H."/>
            <person name="Kang H."/>
            <person name="Ha J.M."/>
            <person name="Bae S."/>
            <person name="Jung H.Y."/>
            <person name="Kim M.K."/>
        </authorList>
    </citation>
    <scope>NUCLEOTIDE SEQUENCE [LARGE SCALE GENOMIC DNA]</scope>
    <source>
        <strain evidence="1 2">LCS9</strain>
    </source>
</reference>
<evidence type="ECO:0000313" key="1">
    <source>
        <dbReference type="EMBL" id="ANE50352.1"/>
    </source>
</evidence>
<organism evidence="1 2">
    <name type="scientific">Flavisolibacter tropicus</name>
    <dbReference type="NCBI Taxonomy" id="1492898"/>
    <lineage>
        <taxon>Bacteria</taxon>
        <taxon>Pseudomonadati</taxon>
        <taxon>Bacteroidota</taxon>
        <taxon>Chitinophagia</taxon>
        <taxon>Chitinophagales</taxon>
        <taxon>Chitinophagaceae</taxon>
        <taxon>Flavisolibacter</taxon>
    </lineage>
</organism>
<keyword evidence="2" id="KW-1185">Reference proteome</keyword>
<dbReference type="Proteomes" id="UP000077177">
    <property type="component" value="Chromosome"/>
</dbReference>
<sequence>MNLLSVPSLFRSISIVTLLLSCINSSAINRYDNGSSADYELYPGDSLFINSGTYTGPVNLLNPNAVIVIKAGANFHPQIVSSANGTIINYGYSFFNFEFKPNVGFQLRNYGTLHLAQNCALTSATDWLNTFGAILEFDQTFSVQASTITNSGEIKIGKLELYSGSTITNRNKITVTSNTELNVGTAINNLGLIENKGNLTNNGTYQNGCQLNVAGNLSNFATINNSSLITLKEGYTFGNSGFINLSGNGTIKASNLTNGHTITGSGNLYLTDNTVNWAFIGVTGTTTDTIKIYDVTRTNAPKFFDVDWGSMRPNVVFSAFSEPDPAQFTSGCAAEFTGAVPLPIHWKSFTINEINRRPNLSWKASYPSNTTFIVERSTNGQSFSPLYSITTSSNGVFNWSDQATIGPVSFYRIKAVESNGNTSYSETIKYIKKETAYNQAKVYPIPFSSSFHWSYVSTENTNVTIVIRSVNGQMLFQKTAKLNKGQNEILFAEAAELPAGIYSLESYKGNELLTTHKLVKKG</sequence>
<dbReference type="InterPro" id="IPR026444">
    <property type="entry name" value="Secre_tail"/>
</dbReference>
<name>A0A172TTM6_9BACT</name>
<dbReference type="EMBL" id="CP011390">
    <property type="protein sequence ID" value="ANE50352.1"/>
    <property type="molecule type" value="Genomic_DNA"/>
</dbReference>
<dbReference type="NCBIfam" id="TIGR04183">
    <property type="entry name" value="Por_Secre_tail"/>
    <property type="match status" value="1"/>
</dbReference>
<protein>
    <recommendedName>
        <fullName evidence="3">Secretion system C-terminal sorting domain-containing protein</fullName>
    </recommendedName>
</protein>
<proteinExistence type="predicted"/>
<dbReference type="KEGG" id="fla:SY85_07425"/>
<evidence type="ECO:0008006" key="3">
    <source>
        <dbReference type="Google" id="ProtNLM"/>
    </source>
</evidence>
<gene>
    <name evidence="1" type="ORF">SY85_07425</name>
</gene>
<dbReference type="AlphaFoldDB" id="A0A172TTM6"/>